<dbReference type="AlphaFoldDB" id="A0A4U6DDG9"/>
<keyword evidence="2" id="KW-1185">Reference proteome</keyword>
<evidence type="ECO:0000313" key="2">
    <source>
        <dbReference type="Proteomes" id="UP000304900"/>
    </source>
</evidence>
<protein>
    <submittedName>
        <fullName evidence="1">Uncharacterized protein</fullName>
    </submittedName>
</protein>
<evidence type="ECO:0000313" key="1">
    <source>
        <dbReference type="EMBL" id="TKT92474.1"/>
    </source>
</evidence>
<organism evidence="1 2">
    <name type="scientific">Dyadobacter frigoris</name>
    <dbReference type="NCBI Taxonomy" id="2576211"/>
    <lineage>
        <taxon>Bacteria</taxon>
        <taxon>Pseudomonadati</taxon>
        <taxon>Bacteroidota</taxon>
        <taxon>Cytophagia</taxon>
        <taxon>Cytophagales</taxon>
        <taxon>Spirosomataceae</taxon>
        <taxon>Dyadobacter</taxon>
    </lineage>
</organism>
<accession>A0A4U6DDG9</accession>
<sequence length="59" mass="6707">MDFPLSEGKKSRRCWTHTSAPAHPLKISVVSFWTNEILGACKSSHDLNNVKQCKKDYKS</sequence>
<proteinExistence type="predicted"/>
<name>A0A4U6DDG9_9BACT</name>
<gene>
    <name evidence="1" type="ORF">FDK13_10955</name>
</gene>
<comment type="caution">
    <text evidence="1">The sequence shown here is derived from an EMBL/GenBank/DDBJ whole genome shotgun (WGS) entry which is preliminary data.</text>
</comment>
<dbReference type="Proteomes" id="UP000304900">
    <property type="component" value="Unassembled WGS sequence"/>
</dbReference>
<dbReference type="EMBL" id="SZVO01000004">
    <property type="protein sequence ID" value="TKT92474.1"/>
    <property type="molecule type" value="Genomic_DNA"/>
</dbReference>
<dbReference type="RefSeq" id="WP_137340019.1">
    <property type="nucleotide sequence ID" value="NZ_BSQH01000014.1"/>
</dbReference>
<reference evidence="1 2" key="1">
    <citation type="submission" date="2019-05" db="EMBL/GenBank/DDBJ databases">
        <title>Dyadobacter AR-3-8 sp. nov., isolated from arctic soil.</title>
        <authorList>
            <person name="Chaudhary D.K."/>
        </authorList>
    </citation>
    <scope>NUCLEOTIDE SEQUENCE [LARGE SCALE GENOMIC DNA]</scope>
    <source>
        <strain evidence="1 2">AR-3-8</strain>
    </source>
</reference>